<comment type="caution">
    <text evidence="1">The sequence shown here is derived from an EMBL/GenBank/DDBJ whole genome shotgun (WGS) entry which is preliminary data.</text>
</comment>
<proteinExistence type="predicted"/>
<gene>
    <name evidence="1" type="ORF">DUNSADRAFT_10494</name>
</gene>
<accession>A0ABQ7GF72</accession>
<reference evidence="1" key="1">
    <citation type="submission" date="2017-08" db="EMBL/GenBank/DDBJ databases">
        <authorList>
            <person name="Polle J.E."/>
            <person name="Barry K."/>
            <person name="Cushman J."/>
            <person name="Schmutz J."/>
            <person name="Tran D."/>
            <person name="Hathwaick L.T."/>
            <person name="Yim W.C."/>
            <person name="Jenkins J."/>
            <person name="Mckie-Krisberg Z.M."/>
            <person name="Prochnik S."/>
            <person name="Lindquist E."/>
            <person name="Dockter R.B."/>
            <person name="Adam C."/>
            <person name="Molina H."/>
            <person name="Bunkerborg J."/>
            <person name="Jin E."/>
            <person name="Buchheim M."/>
            <person name="Magnuson J."/>
        </authorList>
    </citation>
    <scope>NUCLEOTIDE SEQUENCE</scope>
    <source>
        <strain evidence="1">CCAP 19/18</strain>
    </source>
</reference>
<keyword evidence="2" id="KW-1185">Reference proteome</keyword>
<sequence length="145" mass="16308">MARALGTIGACKDEVNYDAFARDLESFFVELEQINTNVVISNDRLSGVLTWSAVLTMSAALKWSTSGNASVSAALEVDQTQLNRLFLNLVRIGEEHGVRFPREFGLFLKQLLYFDRYTRILAPQLQVLSDERIRTANLSSQYGRS</sequence>
<protein>
    <submittedName>
        <fullName evidence="1">Uncharacterized protein</fullName>
    </submittedName>
</protein>
<dbReference type="EMBL" id="MU069821">
    <property type="protein sequence ID" value="KAF5833256.1"/>
    <property type="molecule type" value="Genomic_DNA"/>
</dbReference>
<evidence type="ECO:0000313" key="1">
    <source>
        <dbReference type="EMBL" id="KAF5833256.1"/>
    </source>
</evidence>
<organism evidence="1 2">
    <name type="scientific">Dunaliella salina</name>
    <name type="common">Green alga</name>
    <name type="synonym">Protococcus salinus</name>
    <dbReference type="NCBI Taxonomy" id="3046"/>
    <lineage>
        <taxon>Eukaryota</taxon>
        <taxon>Viridiplantae</taxon>
        <taxon>Chlorophyta</taxon>
        <taxon>core chlorophytes</taxon>
        <taxon>Chlorophyceae</taxon>
        <taxon>CS clade</taxon>
        <taxon>Chlamydomonadales</taxon>
        <taxon>Dunaliellaceae</taxon>
        <taxon>Dunaliella</taxon>
    </lineage>
</organism>
<name>A0ABQ7GF72_DUNSA</name>
<dbReference type="Proteomes" id="UP000815325">
    <property type="component" value="Unassembled WGS sequence"/>
</dbReference>
<evidence type="ECO:0000313" key="2">
    <source>
        <dbReference type="Proteomes" id="UP000815325"/>
    </source>
</evidence>